<feature type="compositionally biased region" description="Basic and acidic residues" evidence="1">
    <location>
        <begin position="622"/>
        <end position="636"/>
    </location>
</feature>
<organism evidence="2 3">
    <name type="scientific">Riccia sorocarpa</name>
    <dbReference type="NCBI Taxonomy" id="122646"/>
    <lineage>
        <taxon>Eukaryota</taxon>
        <taxon>Viridiplantae</taxon>
        <taxon>Streptophyta</taxon>
        <taxon>Embryophyta</taxon>
        <taxon>Marchantiophyta</taxon>
        <taxon>Marchantiopsida</taxon>
        <taxon>Marchantiidae</taxon>
        <taxon>Marchantiales</taxon>
        <taxon>Ricciaceae</taxon>
        <taxon>Riccia</taxon>
    </lineage>
</organism>
<feature type="region of interest" description="Disordered" evidence="1">
    <location>
        <begin position="445"/>
        <end position="464"/>
    </location>
</feature>
<dbReference type="AlphaFoldDB" id="A0ABD3H8S9"/>
<evidence type="ECO:0000313" key="2">
    <source>
        <dbReference type="EMBL" id="KAL3686544.1"/>
    </source>
</evidence>
<feature type="region of interest" description="Disordered" evidence="1">
    <location>
        <begin position="1"/>
        <end position="49"/>
    </location>
</feature>
<evidence type="ECO:0000313" key="3">
    <source>
        <dbReference type="Proteomes" id="UP001633002"/>
    </source>
</evidence>
<feature type="compositionally biased region" description="Polar residues" evidence="1">
    <location>
        <begin position="638"/>
        <end position="652"/>
    </location>
</feature>
<proteinExistence type="predicted"/>
<keyword evidence="3" id="KW-1185">Reference proteome</keyword>
<feature type="region of interest" description="Disordered" evidence="1">
    <location>
        <begin position="587"/>
        <end position="668"/>
    </location>
</feature>
<accession>A0ABD3H8S9</accession>
<dbReference type="EMBL" id="JBJQOH010000005">
    <property type="protein sequence ID" value="KAL3686544.1"/>
    <property type="molecule type" value="Genomic_DNA"/>
</dbReference>
<comment type="caution">
    <text evidence="2">The sequence shown here is derived from an EMBL/GenBank/DDBJ whole genome shotgun (WGS) entry which is preliminary data.</text>
</comment>
<feature type="compositionally biased region" description="Basic and acidic residues" evidence="1">
    <location>
        <begin position="242"/>
        <end position="260"/>
    </location>
</feature>
<sequence>MTDELVRPISVVDPDDDFPDEPSQLLLGSSNRDLLGPAPKTKPKRKKTPDVDIRDNILLSEEEAIQKNIDPKDDEQIKIEAEKIKKFYVMNCQEVMISIWRLTDPISDFVHRPVIQSYVLELEKLMRGSVETPSAATVIPYILEEDAKRRCLLNLSDDKLRDILEMLLRKELLLKVDSEYSEDLMSLQEYAEALKAEDATFHNIQFPAEILDLEFGLNFDAIAKLSKLLKLKKPPKSSSKKGSKEPSAKRVKGDDGSTKDRTFENRLQYIWITTRGTAGEKTENPWVIAPYRMNMVYDDNELPRLGQVSLVFVDLARNLQFEATKTLFETIMLTAIGMTICSPILFTFVLFPGQDVLTCLDVVKSGLVGWEIDVKWASCEFLNKSQVAKSAWHLQADAVVLYILCKNQDAEGGGGDWTSALNVKAESQVELSFHVDPQKDYDLHTIKSRSKDEEAEEEKSERLRREKELELLSLAPRFTDRESKGALVNDMSKSRRMIAPGESDSYQQDSIAGAGVDLSTQPMILNTTNDPEPTSDADFEDMMNPEQALIRKRGLLKIGSTAESSAAGNQKSLYVCDVPLPIVGAKTTEPAQEQEVQKKTPVQKSRPAPIGKVEGSSGVRPTKKETKGPLPRKDPRLPSTTKAVQPSSQPPTANKPKARSLSVRREKK</sequence>
<name>A0ABD3H8S9_9MARC</name>
<reference evidence="2 3" key="1">
    <citation type="submission" date="2024-09" db="EMBL/GenBank/DDBJ databases">
        <title>Chromosome-scale assembly of Riccia sorocarpa.</title>
        <authorList>
            <person name="Paukszto L."/>
        </authorList>
    </citation>
    <scope>NUCLEOTIDE SEQUENCE [LARGE SCALE GENOMIC DNA]</scope>
    <source>
        <strain evidence="2">LP-2024</strain>
        <tissue evidence="2">Aerial parts of the thallus</tissue>
    </source>
</reference>
<feature type="region of interest" description="Disordered" evidence="1">
    <location>
        <begin position="233"/>
        <end position="260"/>
    </location>
</feature>
<evidence type="ECO:0000256" key="1">
    <source>
        <dbReference type="SAM" id="MobiDB-lite"/>
    </source>
</evidence>
<dbReference type="Proteomes" id="UP001633002">
    <property type="component" value="Unassembled WGS sequence"/>
</dbReference>
<protein>
    <submittedName>
        <fullName evidence="2">Uncharacterized protein</fullName>
    </submittedName>
</protein>
<gene>
    <name evidence="2" type="ORF">R1sor_009118</name>
</gene>